<feature type="transmembrane region" description="Helical" evidence="1">
    <location>
        <begin position="213"/>
        <end position="233"/>
    </location>
</feature>
<keyword evidence="1" id="KW-0472">Membrane</keyword>
<keyword evidence="1" id="KW-0812">Transmembrane</keyword>
<feature type="transmembrane region" description="Helical" evidence="1">
    <location>
        <begin position="141"/>
        <end position="164"/>
    </location>
</feature>
<gene>
    <name evidence="2" type="ORF">CCAP1982_LOCUS13089</name>
</gene>
<dbReference type="Proteomes" id="UP000606786">
    <property type="component" value="Unassembled WGS sequence"/>
</dbReference>
<keyword evidence="3" id="KW-1185">Reference proteome</keyword>
<keyword evidence="1" id="KW-1133">Transmembrane helix</keyword>
<accession>A0A811V4C1</accession>
<proteinExistence type="predicted"/>
<reference evidence="2" key="1">
    <citation type="submission" date="2020-11" db="EMBL/GenBank/DDBJ databases">
        <authorList>
            <person name="Whitehead M."/>
        </authorList>
    </citation>
    <scope>NUCLEOTIDE SEQUENCE</scope>
    <source>
        <strain evidence="2">EGII</strain>
    </source>
</reference>
<dbReference type="AlphaFoldDB" id="A0A811V4C1"/>
<evidence type="ECO:0000256" key="1">
    <source>
        <dbReference type="SAM" id="Phobius"/>
    </source>
</evidence>
<protein>
    <submittedName>
        <fullName evidence="2">(Mediterranean fruit fly) hypothetical protein</fullName>
    </submittedName>
</protein>
<organism evidence="2 3">
    <name type="scientific">Ceratitis capitata</name>
    <name type="common">Mediterranean fruit fly</name>
    <name type="synonym">Tephritis capitata</name>
    <dbReference type="NCBI Taxonomy" id="7213"/>
    <lineage>
        <taxon>Eukaryota</taxon>
        <taxon>Metazoa</taxon>
        <taxon>Ecdysozoa</taxon>
        <taxon>Arthropoda</taxon>
        <taxon>Hexapoda</taxon>
        <taxon>Insecta</taxon>
        <taxon>Pterygota</taxon>
        <taxon>Neoptera</taxon>
        <taxon>Endopterygota</taxon>
        <taxon>Diptera</taxon>
        <taxon>Brachycera</taxon>
        <taxon>Muscomorpha</taxon>
        <taxon>Tephritoidea</taxon>
        <taxon>Tephritidae</taxon>
        <taxon>Ceratitis</taxon>
        <taxon>Ceratitis</taxon>
    </lineage>
</organism>
<dbReference type="OrthoDB" id="10264154at2759"/>
<evidence type="ECO:0000313" key="2">
    <source>
        <dbReference type="EMBL" id="CAD7004696.1"/>
    </source>
</evidence>
<sequence length="395" mass="44010">MAAGGYGGYGNRNHIQNFGCLRTAVLWAAILGVIQSLLWIGLTIVGIIAYTCNMPVNSLFTYGSLMQYAFYTLYFKGNCIPADYQQFDHTMLESVETILSPEDLLIWNCIYLAVAVCWCITSVLLLAFVRKDNITYTSAAIYSWVVTILCINLMDLALGIIFGIDYGNFNKRAYDYNLSSINAGDIDPQAAQLVAGGVAAISLMIISFKGFVFWLINFGLMCYLLLLVIHIAYERDNSVNDNLFMPPMTEKDVDDIMVDRSPIKAYGEDVTTTTKVYSNEAFVPDNRSTVTVELNQDALARAARMSSDISLQGPRFRNVDAYQQYPPPRFNNNNNNNNNIAVNNNSQFTKQVSIKENLIVTTTPTSPGVISPFPVPDYTPPMSRANNGIICNQRY</sequence>
<dbReference type="EMBL" id="CAJHJT010000034">
    <property type="protein sequence ID" value="CAD7004696.1"/>
    <property type="molecule type" value="Genomic_DNA"/>
</dbReference>
<evidence type="ECO:0000313" key="3">
    <source>
        <dbReference type="Proteomes" id="UP000606786"/>
    </source>
</evidence>
<feature type="transmembrane region" description="Helical" evidence="1">
    <location>
        <begin position="24"/>
        <end position="50"/>
    </location>
</feature>
<feature type="transmembrane region" description="Helical" evidence="1">
    <location>
        <begin position="105"/>
        <end position="129"/>
    </location>
</feature>
<comment type="caution">
    <text evidence="2">The sequence shown here is derived from an EMBL/GenBank/DDBJ whole genome shotgun (WGS) entry which is preliminary data.</text>
</comment>
<name>A0A811V4C1_CERCA</name>